<name>A0A3N4IDP4_ASCIM</name>
<dbReference type="Pfam" id="PF02560">
    <property type="entry name" value="Cyanate_lyase"/>
    <property type="match status" value="1"/>
</dbReference>
<proteinExistence type="predicted"/>
<protein>
    <submittedName>
        <fullName evidence="4">Cyanase C-terminal domain-containing protein</fullName>
    </submittedName>
</protein>
<dbReference type="Proteomes" id="UP000275078">
    <property type="component" value="Unassembled WGS sequence"/>
</dbReference>
<dbReference type="AlphaFoldDB" id="A0A3N4IDP4"/>
<evidence type="ECO:0000256" key="2">
    <source>
        <dbReference type="ARBA" id="ARBA00023239"/>
    </source>
</evidence>
<dbReference type="STRING" id="1160509.A0A3N4IDP4"/>
<comment type="function">
    <text evidence="1">Catalyzes the reaction of cyanate with bicarbonate to produce ammonia and carbon dioxide.</text>
</comment>
<dbReference type="GO" id="GO:0008824">
    <property type="term" value="F:cyanate hydratase activity"/>
    <property type="evidence" value="ECO:0007669"/>
    <property type="project" value="InterPro"/>
</dbReference>
<keyword evidence="5" id="KW-1185">Reference proteome</keyword>
<reference evidence="4 5" key="1">
    <citation type="journal article" date="2018" name="Nat. Ecol. Evol.">
        <title>Pezizomycetes genomes reveal the molecular basis of ectomycorrhizal truffle lifestyle.</title>
        <authorList>
            <person name="Murat C."/>
            <person name="Payen T."/>
            <person name="Noel B."/>
            <person name="Kuo A."/>
            <person name="Morin E."/>
            <person name="Chen J."/>
            <person name="Kohler A."/>
            <person name="Krizsan K."/>
            <person name="Balestrini R."/>
            <person name="Da Silva C."/>
            <person name="Montanini B."/>
            <person name="Hainaut M."/>
            <person name="Levati E."/>
            <person name="Barry K.W."/>
            <person name="Belfiori B."/>
            <person name="Cichocki N."/>
            <person name="Clum A."/>
            <person name="Dockter R.B."/>
            <person name="Fauchery L."/>
            <person name="Guy J."/>
            <person name="Iotti M."/>
            <person name="Le Tacon F."/>
            <person name="Lindquist E.A."/>
            <person name="Lipzen A."/>
            <person name="Malagnac F."/>
            <person name="Mello A."/>
            <person name="Molinier V."/>
            <person name="Miyauchi S."/>
            <person name="Poulain J."/>
            <person name="Riccioni C."/>
            <person name="Rubini A."/>
            <person name="Sitrit Y."/>
            <person name="Splivallo R."/>
            <person name="Traeger S."/>
            <person name="Wang M."/>
            <person name="Zifcakova L."/>
            <person name="Wipf D."/>
            <person name="Zambonelli A."/>
            <person name="Paolocci F."/>
            <person name="Nowrousian M."/>
            <person name="Ottonello S."/>
            <person name="Baldrian P."/>
            <person name="Spatafora J.W."/>
            <person name="Henrissat B."/>
            <person name="Nagy L.G."/>
            <person name="Aury J.M."/>
            <person name="Wincker P."/>
            <person name="Grigoriev I.V."/>
            <person name="Bonfante P."/>
            <person name="Martin F.M."/>
        </authorList>
    </citation>
    <scope>NUCLEOTIDE SEQUENCE [LARGE SCALE GENOMIC DNA]</scope>
    <source>
        <strain evidence="4 5">RN42</strain>
    </source>
</reference>
<sequence>MATDPLTLTLLTAKTHLNTTFSSLASALGRDEVAVAGIFYGAVSASPADINALAEALQLDRDQLQKDFNSRYVVPGGFPSRGVGVEMPPKEPLIYRLYEIVMNYGWAYKAVLNEMFGDGIVSAIAFSTNVKKEVEEDGS</sequence>
<dbReference type="PANTHER" id="PTHR34186:SF2">
    <property type="entry name" value="CYANATE HYDRATASE"/>
    <property type="match status" value="1"/>
</dbReference>
<dbReference type="SUPFAM" id="SSF47413">
    <property type="entry name" value="lambda repressor-like DNA-binding domains"/>
    <property type="match status" value="1"/>
</dbReference>
<gene>
    <name evidence="4" type="ORF">BJ508DRAFT_377404</name>
</gene>
<dbReference type="OrthoDB" id="10019422at2759"/>
<evidence type="ECO:0000313" key="5">
    <source>
        <dbReference type="Proteomes" id="UP000275078"/>
    </source>
</evidence>
<evidence type="ECO:0000256" key="1">
    <source>
        <dbReference type="ARBA" id="ARBA00003561"/>
    </source>
</evidence>
<dbReference type="InterPro" id="IPR008076">
    <property type="entry name" value="Cyanase"/>
</dbReference>
<dbReference type="PRINTS" id="PR01693">
    <property type="entry name" value="CYANASE"/>
</dbReference>
<dbReference type="PANTHER" id="PTHR34186">
    <property type="entry name" value="CYANATE HYDRATASE"/>
    <property type="match status" value="1"/>
</dbReference>
<dbReference type="SMART" id="SM01116">
    <property type="entry name" value="Cyanate_lyase"/>
    <property type="match status" value="1"/>
</dbReference>
<evidence type="ECO:0000313" key="4">
    <source>
        <dbReference type="EMBL" id="RPA79844.1"/>
    </source>
</evidence>
<organism evidence="4 5">
    <name type="scientific">Ascobolus immersus RN42</name>
    <dbReference type="NCBI Taxonomy" id="1160509"/>
    <lineage>
        <taxon>Eukaryota</taxon>
        <taxon>Fungi</taxon>
        <taxon>Dikarya</taxon>
        <taxon>Ascomycota</taxon>
        <taxon>Pezizomycotina</taxon>
        <taxon>Pezizomycetes</taxon>
        <taxon>Pezizales</taxon>
        <taxon>Ascobolaceae</taxon>
        <taxon>Ascobolus</taxon>
    </lineage>
</organism>
<dbReference type="InterPro" id="IPR036581">
    <property type="entry name" value="Cyanate_lyase_C_sf"/>
</dbReference>
<keyword evidence="2" id="KW-0456">Lyase</keyword>
<dbReference type="EMBL" id="ML119694">
    <property type="protein sequence ID" value="RPA79844.1"/>
    <property type="molecule type" value="Genomic_DNA"/>
</dbReference>
<accession>A0A3N4IDP4</accession>
<dbReference type="GO" id="GO:0003677">
    <property type="term" value="F:DNA binding"/>
    <property type="evidence" value="ECO:0007669"/>
    <property type="project" value="InterPro"/>
</dbReference>
<feature type="domain" description="Cyanate lyase C-terminal" evidence="3">
    <location>
        <begin position="83"/>
        <end position="137"/>
    </location>
</feature>
<dbReference type="InterPro" id="IPR003712">
    <property type="entry name" value="Cyanate_lyase_C"/>
</dbReference>
<dbReference type="SUPFAM" id="SSF55234">
    <property type="entry name" value="Cyanase C-terminal domain"/>
    <property type="match status" value="1"/>
</dbReference>
<evidence type="ECO:0000259" key="3">
    <source>
        <dbReference type="SMART" id="SM01116"/>
    </source>
</evidence>
<dbReference type="Gene3D" id="1.10.260.40">
    <property type="entry name" value="lambda repressor-like DNA-binding domains"/>
    <property type="match status" value="1"/>
</dbReference>
<dbReference type="InterPro" id="IPR010982">
    <property type="entry name" value="Lambda_DNA-bd_dom_sf"/>
</dbReference>
<dbReference type="Gene3D" id="3.30.1160.10">
    <property type="entry name" value="Cyanate lyase, C-terminal domain"/>
    <property type="match status" value="1"/>
</dbReference>